<dbReference type="Proteomes" id="UP000789901">
    <property type="component" value="Unassembled WGS sequence"/>
</dbReference>
<evidence type="ECO:0000313" key="2">
    <source>
        <dbReference type="EMBL" id="CAG8843242.1"/>
    </source>
</evidence>
<feature type="non-terminal residue" evidence="2">
    <location>
        <position position="1"/>
    </location>
</feature>
<organism evidence="2 3">
    <name type="scientific">Gigaspora margarita</name>
    <dbReference type="NCBI Taxonomy" id="4874"/>
    <lineage>
        <taxon>Eukaryota</taxon>
        <taxon>Fungi</taxon>
        <taxon>Fungi incertae sedis</taxon>
        <taxon>Mucoromycota</taxon>
        <taxon>Glomeromycotina</taxon>
        <taxon>Glomeromycetes</taxon>
        <taxon>Diversisporales</taxon>
        <taxon>Gigasporaceae</taxon>
        <taxon>Gigaspora</taxon>
    </lineage>
</organism>
<feature type="non-terminal residue" evidence="2">
    <location>
        <position position="40"/>
    </location>
</feature>
<comment type="caution">
    <text evidence="2">The sequence shown here is derived from an EMBL/GenBank/DDBJ whole genome shotgun (WGS) entry which is preliminary data.</text>
</comment>
<keyword evidence="3" id="KW-1185">Reference proteome</keyword>
<gene>
    <name evidence="2" type="ORF">GMARGA_LOCUS36437</name>
</gene>
<proteinExistence type="predicted"/>
<feature type="compositionally biased region" description="Polar residues" evidence="1">
    <location>
        <begin position="1"/>
        <end position="10"/>
    </location>
</feature>
<protein>
    <submittedName>
        <fullName evidence="2">44871_t:CDS:1</fullName>
    </submittedName>
</protein>
<reference evidence="2 3" key="1">
    <citation type="submission" date="2021-06" db="EMBL/GenBank/DDBJ databases">
        <authorList>
            <person name="Kallberg Y."/>
            <person name="Tangrot J."/>
            <person name="Rosling A."/>
        </authorList>
    </citation>
    <scope>NUCLEOTIDE SEQUENCE [LARGE SCALE GENOMIC DNA]</scope>
    <source>
        <strain evidence="2 3">120-4 pot B 10/14</strain>
    </source>
</reference>
<evidence type="ECO:0000313" key="3">
    <source>
        <dbReference type="Proteomes" id="UP000789901"/>
    </source>
</evidence>
<name>A0ABN7WZ97_GIGMA</name>
<sequence>TSKSEQQAYTNEGDHIAKDSTRKPYKRQEYENAGYRDNLL</sequence>
<accession>A0ABN7WZ97</accession>
<dbReference type="EMBL" id="CAJVQB010071737">
    <property type="protein sequence ID" value="CAG8843242.1"/>
    <property type="molecule type" value="Genomic_DNA"/>
</dbReference>
<feature type="compositionally biased region" description="Basic and acidic residues" evidence="1">
    <location>
        <begin position="12"/>
        <end position="30"/>
    </location>
</feature>
<feature type="region of interest" description="Disordered" evidence="1">
    <location>
        <begin position="1"/>
        <end position="40"/>
    </location>
</feature>
<evidence type="ECO:0000256" key="1">
    <source>
        <dbReference type="SAM" id="MobiDB-lite"/>
    </source>
</evidence>